<gene>
    <name evidence="1" type="ORF">B7P43_G08776</name>
</gene>
<organism evidence="1 2">
    <name type="scientific">Cryptotermes secundus</name>
    <dbReference type="NCBI Taxonomy" id="105785"/>
    <lineage>
        <taxon>Eukaryota</taxon>
        <taxon>Metazoa</taxon>
        <taxon>Ecdysozoa</taxon>
        <taxon>Arthropoda</taxon>
        <taxon>Hexapoda</taxon>
        <taxon>Insecta</taxon>
        <taxon>Pterygota</taxon>
        <taxon>Neoptera</taxon>
        <taxon>Polyneoptera</taxon>
        <taxon>Dictyoptera</taxon>
        <taxon>Blattodea</taxon>
        <taxon>Blattoidea</taxon>
        <taxon>Termitoidae</taxon>
        <taxon>Kalotermitidae</taxon>
        <taxon>Cryptotermitinae</taxon>
        <taxon>Cryptotermes</taxon>
    </lineage>
</organism>
<protein>
    <submittedName>
        <fullName evidence="1">Uncharacterized protein</fullName>
    </submittedName>
</protein>
<dbReference type="InParanoid" id="A0A2J7R2U9"/>
<evidence type="ECO:0000313" key="1">
    <source>
        <dbReference type="EMBL" id="PNF35162.1"/>
    </source>
</evidence>
<reference evidence="1 2" key="1">
    <citation type="submission" date="2017-12" db="EMBL/GenBank/DDBJ databases">
        <title>Hemimetabolous genomes reveal molecular basis of termite eusociality.</title>
        <authorList>
            <person name="Harrison M.C."/>
            <person name="Jongepier E."/>
            <person name="Robertson H.M."/>
            <person name="Arning N."/>
            <person name="Bitard-Feildel T."/>
            <person name="Chao H."/>
            <person name="Childers C.P."/>
            <person name="Dinh H."/>
            <person name="Doddapaneni H."/>
            <person name="Dugan S."/>
            <person name="Gowin J."/>
            <person name="Greiner C."/>
            <person name="Han Y."/>
            <person name="Hu H."/>
            <person name="Hughes D.S.T."/>
            <person name="Huylmans A.-K."/>
            <person name="Kemena C."/>
            <person name="Kremer L.P.M."/>
            <person name="Lee S.L."/>
            <person name="Lopez-Ezquerra A."/>
            <person name="Mallet L."/>
            <person name="Monroy-Kuhn J.M."/>
            <person name="Moser A."/>
            <person name="Murali S.C."/>
            <person name="Muzny D.M."/>
            <person name="Otani S."/>
            <person name="Piulachs M.-D."/>
            <person name="Poelchau M."/>
            <person name="Qu J."/>
            <person name="Schaub F."/>
            <person name="Wada-Katsumata A."/>
            <person name="Worley K.C."/>
            <person name="Xie Q."/>
            <person name="Ylla G."/>
            <person name="Poulsen M."/>
            <person name="Gibbs R.A."/>
            <person name="Schal C."/>
            <person name="Richards S."/>
            <person name="Belles X."/>
            <person name="Korb J."/>
            <person name="Bornberg-Bauer E."/>
        </authorList>
    </citation>
    <scope>NUCLEOTIDE SEQUENCE [LARGE SCALE GENOMIC DNA]</scope>
    <source>
        <tissue evidence="1">Whole body</tissue>
    </source>
</reference>
<accession>A0A2J7R2U9</accession>
<keyword evidence="2" id="KW-1185">Reference proteome</keyword>
<dbReference type="EMBL" id="NEVH01007825">
    <property type="protein sequence ID" value="PNF35162.1"/>
    <property type="molecule type" value="Genomic_DNA"/>
</dbReference>
<comment type="caution">
    <text evidence="1">The sequence shown here is derived from an EMBL/GenBank/DDBJ whole genome shotgun (WGS) entry which is preliminary data.</text>
</comment>
<name>A0A2J7R2U9_9NEOP</name>
<sequence>MQPQRYNGLCLKYIVVAGIHQQGDEINVHKAACLLTCHSTGVLSLSSPVQVMQDSSMTHFTALCLAISGEVMVDRIL</sequence>
<dbReference type="Proteomes" id="UP000235965">
    <property type="component" value="Unassembled WGS sequence"/>
</dbReference>
<proteinExistence type="predicted"/>
<dbReference type="AlphaFoldDB" id="A0A2J7R2U9"/>
<evidence type="ECO:0000313" key="2">
    <source>
        <dbReference type="Proteomes" id="UP000235965"/>
    </source>
</evidence>